<keyword evidence="4" id="KW-1185">Reference proteome</keyword>
<feature type="domain" description="Outer membrane protein beta-barrel" evidence="2">
    <location>
        <begin position="483"/>
        <end position="892"/>
    </location>
</feature>
<dbReference type="EMBL" id="FOIR01000001">
    <property type="protein sequence ID" value="SEV87201.1"/>
    <property type="molecule type" value="Genomic_DNA"/>
</dbReference>
<dbReference type="GeneID" id="99985126"/>
<dbReference type="SUPFAM" id="SSF49464">
    <property type="entry name" value="Carboxypeptidase regulatory domain-like"/>
    <property type="match status" value="1"/>
</dbReference>
<protein>
    <submittedName>
        <fullName evidence="3">Outer membrane protein beta-barrel family protein</fullName>
    </submittedName>
</protein>
<reference evidence="4" key="1">
    <citation type="submission" date="2016-10" db="EMBL/GenBank/DDBJ databases">
        <authorList>
            <person name="Varghese N."/>
            <person name="Submissions S."/>
        </authorList>
    </citation>
    <scope>NUCLEOTIDE SEQUENCE [LARGE SCALE GENOMIC DNA]</scope>
    <source>
        <strain evidence="4">CGMCC 1.12402</strain>
    </source>
</reference>
<feature type="signal peptide" evidence="1">
    <location>
        <begin position="1"/>
        <end position="20"/>
    </location>
</feature>
<dbReference type="Gene3D" id="2.60.40.1120">
    <property type="entry name" value="Carboxypeptidase-like, regulatory domain"/>
    <property type="match status" value="1"/>
</dbReference>
<evidence type="ECO:0000313" key="4">
    <source>
        <dbReference type="Proteomes" id="UP000199437"/>
    </source>
</evidence>
<evidence type="ECO:0000256" key="1">
    <source>
        <dbReference type="SAM" id="SignalP"/>
    </source>
</evidence>
<keyword evidence="1" id="KW-0732">Signal</keyword>
<dbReference type="Proteomes" id="UP000199437">
    <property type="component" value="Unassembled WGS sequence"/>
</dbReference>
<proteinExistence type="predicted"/>
<dbReference type="InterPro" id="IPR008969">
    <property type="entry name" value="CarboxyPept-like_regulatory"/>
</dbReference>
<sequence length="894" mass="100346">MRRFLVTLLLFGAVAGQLHAQGKIALLGEVRDSLGIPLQFANVMALDTSTRKMASFGVTNEAGAFRLNIEPGKVYKLQASFIGYVPFERIISLTESNEVPFLITLKNDVTQLSDVEVVTEMPVLIQGDTVTYKAEAFTQGNERKLENVLEDLPGFEVDEDGGVKVQGKSVSKVLVDGKEFFEGDTKLATKNLPANVVDKVQVLQNYNDVGPLGGVNNSDQLALNIQLKADKKEMVFGDVTAGGGPEGRYLAHANAFYYSPKTNINLIADANNVGQLAFTMRDYFRFSGGFRSLASSSGSSFSINSGDMGIPMAERNNAQDLNNQLAALSYNFTPSSKWMLSGFAIGSKVDNNFGSISDRTYVQQSGQETLASSSNVTSTSGLFKFGAKYIPNPDLQVDYSAFGRIADISNTANQLSVFEGNNNQINSGTTQQPFSVDQQLRAFYAPDEKNVVSFEGSFKYQEKDPLYDLLTTERPFAALIPTTGSSPFNLLQYKKVETAKQEAAVNYYRILNKTNHINLKVGNVYNRQSMLSNLAERFGDGTESEIADDDFTNNVDFTFEDYYLGLLYKTKLGDFELTPSLNMHHYRVSNTQLGVEDGFDKTLLLPSFNAEYNFTNSHSLALNYNLNAEFTDIENYAQGIVVNGYNALFQGNVDLRNSWYHNVRLNYNNFNMYNFLNIYGGLNYSRRMNDVSNIIQIDGVERINLPINIDSPNEVVSGFANINKRFDHFRVGVGGNWSSSITNNIISDVSNQNKNFVQTYNVDFGTRLWKALQLNLYYNLSFSNYSGNSTSNKFENHQPKAKLSFDFLKGFTFETEYEYNRYVNTGNNTETTFDLLDAELRYRKEGSPWEFKVEGMNLFNTTSIRRDSFSESLISTYAYYIQKRYWLFSVMYDL</sequence>
<dbReference type="RefSeq" id="WP_090256685.1">
    <property type="nucleotide sequence ID" value="NZ_FOIR01000001.1"/>
</dbReference>
<gene>
    <name evidence="3" type="ORF">SAMN05216290_0363</name>
</gene>
<accession>A0A1I0MI37</accession>
<name>A0A1I0MI37_9BACT</name>
<dbReference type="OrthoDB" id="603275at2"/>
<organism evidence="3 4">
    <name type="scientific">Roseivirga pacifica</name>
    <dbReference type="NCBI Taxonomy" id="1267423"/>
    <lineage>
        <taxon>Bacteria</taxon>
        <taxon>Pseudomonadati</taxon>
        <taxon>Bacteroidota</taxon>
        <taxon>Cytophagia</taxon>
        <taxon>Cytophagales</taxon>
        <taxon>Roseivirgaceae</taxon>
        <taxon>Roseivirga</taxon>
    </lineage>
</organism>
<dbReference type="Pfam" id="PF14905">
    <property type="entry name" value="OMP_b-brl_3"/>
    <property type="match status" value="1"/>
</dbReference>
<dbReference type="InterPro" id="IPR041700">
    <property type="entry name" value="OMP_b-brl_3"/>
</dbReference>
<evidence type="ECO:0000259" key="2">
    <source>
        <dbReference type="Pfam" id="PF14905"/>
    </source>
</evidence>
<dbReference type="Pfam" id="PF13620">
    <property type="entry name" value="CarboxypepD_reg"/>
    <property type="match status" value="1"/>
</dbReference>
<dbReference type="AlphaFoldDB" id="A0A1I0MI37"/>
<dbReference type="STRING" id="1267423.SAMN05216290_0363"/>
<evidence type="ECO:0000313" key="3">
    <source>
        <dbReference type="EMBL" id="SEV87201.1"/>
    </source>
</evidence>
<dbReference type="SUPFAM" id="SSF56935">
    <property type="entry name" value="Porins"/>
    <property type="match status" value="1"/>
</dbReference>
<feature type="chain" id="PRO_5011675305" evidence="1">
    <location>
        <begin position="21"/>
        <end position="894"/>
    </location>
</feature>